<name>A0A4R3HTX9_PAULE</name>
<proteinExistence type="predicted"/>
<dbReference type="SMART" id="SM00052">
    <property type="entry name" value="EAL"/>
    <property type="match status" value="1"/>
</dbReference>
<dbReference type="EMBL" id="SLZQ01000006">
    <property type="protein sequence ID" value="TCS36657.1"/>
    <property type="molecule type" value="Genomic_DNA"/>
</dbReference>
<feature type="domain" description="EAL" evidence="1">
    <location>
        <begin position="22"/>
        <end position="274"/>
    </location>
</feature>
<accession>A0A4R3HTX9</accession>
<dbReference type="SUPFAM" id="SSF141868">
    <property type="entry name" value="EAL domain-like"/>
    <property type="match status" value="1"/>
</dbReference>
<keyword evidence="3" id="KW-1185">Reference proteome</keyword>
<organism evidence="2 3">
    <name type="scientific">Paucimonas lemoignei</name>
    <name type="common">Pseudomonas lemoignei</name>
    <dbReference type="NCBI Taxonomy" id="29443"/>
    <lineage>
        <taxon>Bacteria</taxon>
        <taxon>Pseudomonadati</taxon>
        <taxon>Pseudomonadota</taxon>
        <taxon>Betaproteobacteria</taxon>
        <taxon>Burkholderiales</taxon>
        <taxon>Burkholderiaceae</taxon>
        <taxon>Paucimonas</taxon>
    </lineage>
</organism>
<evidence type="ECO:0000313" key="3">
    <source>
        <dbReference type="Proteomes" id="UP000295382"/>
    </source>
</evidence>
<dbReference type="Proteomes" id="UP000295382">
    <property type="component" value="Unassembled WGS sequence"/>
</dbReference>
<reference evidence="2 3" key="1">
    <citation type="submission" date="2019-03" db="EMBL/GenBank/DDBJ databases">
        <title>Genomic Encyclopedia of Type Strains, Phase IV (KMG-IV): sequencing the most valuable type-strain genomes for metagenomic binning, comparative biology and taxonomic classification.</title>
        <authorList>
            <person name="Goeker M."/>
        </authorList>
    </citation>
    <scope>NUCLEOTIDE SEQUENCE [LARGE SCALE GENOMIC DNA]</scope>
    <source>
        <strain evidence="2 3">DSM 7445</strain>
    </source>
</reference>
<protein>
    <submittedName>
        <fullName evidence="2">EAL domain-containing protein (Putative c-di-GMP-specific phosphodiesterase class I)</fullName>
    </submittedName>
</protein>
<comment type="caution">
    <text evidence="2">The sequence shown here is derived from an EMBL/GenBank/DDBJ whole genome shotgun (WGS) entry which is preliminary data.</text>
</comment>
<gene>
    <name evidence="2" type="ORF">EDC30_106199</name>
</gene>
<dbReference type="RefSeq" id="WP_132258995.1">
    <property type="nucleotide sequence ID" value="NZ_SLZQ01000006.1"/>
</dbReference>
<dbReference type="Pfam" id="PF00563">
    <property type="entry name" value="EAL"/>
    <property type="match status" value="1"/>
</dbReference>
<sequence>MSFPVLEDYLGRLRRSTGMPSSVWIDSEGRAQGRYFNCTLTSAFQPIRQLGTDRVAGFEAFARSYSEQGSGLAIWKLLDHVANDDESVELDRLCRMLHAINFYRQAGTDTADLFLSVHDRLLAAVSGNHGVAFRRILAGLGLPISHIVLQLPPITPNQGWLLNYVANNYQLNGFRIAINAAHAKEALHLLTQVHPAAVKIDAREISDLAAVRELLDAACARDIQVIFKRVESQAVLNSLQELSSETGRKILVQGYHLDSPAPTLHSHEEIQVGDAIN</sequence>
<dbReference type="InterPro" id="IPR035919">
    <property type="entry name" value="EAL_sf"/>
</dbReference>
<dbReference type="PROSITE" id="PS50883">
    <property type="entry name" value="EAL"/>
    <property type="match status" value="1"/>
</dbReference>
<dbReference type="PANTHER" id="PTHR33121:SF76">
    <property type="entry name" value="SIGNALING PROTEIN"/>
    <property type="match status" value="1"/>
</dbReference>
<dbReference type="InterPro" id="IPR001633">
    <property type="entry name" value="EAL_dom"/>
</dbReference>
<dbReference type="InterPro" id="IPR050706">
    <property type="entry name" value="Cyclic-di-GMP_PDE-like"/>
</dbReference>
<dbReference type="OrthoDB" id="8773663at2"/>
<evidence type="ECO:0000313" key="2">
    <source>
        <dbReference type="EMBL" id="TCS36657.1"/>
    </source>
</evidence>
<evidence type="ECO:0000259" key="1">
    <source>
        <dbReference type="PROSITE" id="PS50883"/>
    </source>
</evidence>
<dbReference type="Gene3D" id="3.20.20.450">
    <property type="entry name" value="EAL domain"/>
    <property type="match status" value="1"/>
</dbReference>
<dbReference type="PANTHER" id="PTHR33121">
    <property type="entry name" value="CYCLIC DI-GMP PHOSPHODIESTERASE PDEF"/>
    <property type="match status" value="1"/>
</dbReference>
<dbReference type="AlphaFoldDB" id="A0A4R3HTX9"/>
<dbReference type="GO" id="GO:0071111">
    <property type="term" value="F:cyclic-guanylate-specific phosphodiesterase activity"/>
    <property type="evidence" value="ECO:0007669"/>
    <property type="project" value="InterPro"/>
</dbReference>